<dbReference type="STRING" id="33528.ENSGAFP00000025111"/>
<dbReference type="PROSITE" id="PS01180">
    <property type="entry name" value="CUB"/>
    <property type="match status" value="1"/>
</dbReference>
<dbReference type="Pfam" id="PF00341">
    <property type="entry name" value="PDGF"/>
    <property type="match status" value="1"/>
</dbReference>
<name>A0A315V5K6_GAMAF</name>
<dbReference type="CDD" id="cd00135">
    <property type="entry name" value="PDGF"/>
    <property type="match status" value="1"/>
</dbReference>
<evidence type="ECO:0000256" key="6">
    <source>
        <dbReference type="ARBA" id="ARBA00022685"/>
    </source>
</evidence>
<keyword evidence="14" id="KW-0812">Transmembrane</keyword>
<evidence type="ECO:0000256" key="12">
    <source>
        <dbReference type="PROSITE-ProRule" id="PRU00059"/>
    </source>
</evidence>
<feature type="transmembrane region" description="Helical" evidence="14">
    <location>
        <begin position="68"/>
        <end position="87"/>
    </location>
</feature>
<dbReference type="FunFam" id="2.10.90.10:FF:000010">
    <property type="entry name" value="Platelet derived growth factor C"/>
    <property type="match status" value="1"/>
</dbReference>
<proteinExistence type="inferred from homology"/>
<dbReference type="SMART" id="SM00042">
    <property type="entry name" value="CUB"/>
    <property type="match status" value="1"/>
</dbReference>
<dbReference type="PANTHER" id="PTHR11633:SF5">
    <property type="entry name" value="PLATELET-DERIVED GROWTH FACTOR C"/>
    <property type="match status" value="1"/>
</dbReference>
<dbReference type="GO" id="GO:0051897">
    <property type="term" value="P:positive regulation of phosphatidylinositol 3-kinase/protein kinase B signal transduction"/>
    <property type="evidence" value="ECO:0007669"/>
    <property type="project" value="TreeGrafter"/>
</dbReference>
<keyword evidence="10" id="KW-0325">Glycoprotein</keyword>
<dbReference type="SUPFAM" id="SSF49854">
    <property type="entry name" value="Spermadhesin, CUB domain"/>
    <property type="match status" value="1"/>
</dbReference>
<evidence type="ECO:0000256" key="9">
    <source>
        <dbReference type="ARBA" id="ARBA00023157"/>
    </source>
</evidence>
<evidence type="ECO:0000256" key="11">
    <source>
        <dbReference type="ARBA" id="ARBA00023246"/>
    </source>
</evidence>
<evidence type="ECO:0000256" key="13">
    <source>
        <dbReference type="RuleBase" id="RU003818"/>
    </source>
</evidence>
<keyword evidence="7" id="KW-0732">Signal</keyword>
<dbReference type="GO" id="GO:0005161">
    <property type="term" value="F:platelet-derived growth factor receptor binding"/>
    <property type="evidence" value="ECO:0007669"/>
    <property type="project" value="TreeGrafter"/>
</dbReference>
<dbReference type="InterPro" id="IPR000859">
    <property type="entry name" value="CUB_dom"/>
</dbReference>
<keyword evidence="5" id="KW-0964">Secreted</keyword>
<gene>
    <name evidence="17" type="ORF">CCH79_00005547</name>
</gene>
<sequence>MGGQNGTAKDITDPDSTVMVNIQGSSLGWKVVLYAQHLLCHVSKTTLVSRMFVVIQTRVQLCDRQLPLIQMILLLIFLLASLLQQYGTEAESSDVSKLQLSSIKEPNDQTVIFSKYPAVQHTDVTTKQPGAAVHSCEEEFEIDVKMSEEIPRVQESVKEKVLTVSGEGMIHSPDFPHTYPRDTMLVWRLVAADNMRIQLTFDENFGLEDPEDGTCKYDFVEIEDPTEKTILGRWCGSQSAPTSQKSKGSQVIVRFISDEYFPSEPGFCLHYSLLPVSASEPEVTTQPPPSLQGVEELLEAVALLSTVEDVMKYLEPERWQLDMEELYKPTWHVLGKSFILNRKAREGADLNVLREEVRLYSCTPRNYSVSLREELKRTDVIFWPSCLLVKRCGGNCACCSHRCVDCQCVPARVTKKYHEVLLLRHRGGGRSMQKSMTDVALEHHEECSCVCKDDQD</sequence>
<dbReference type="Proteomes" id="UP000250572">
    <property type="component" value="Unassembled WGS sequence"/>
</dbReference>
<dbReference type="SUPFAM" id="SSF57501">
    <property type="entry name" value="Cystine-knot cytokines"/>
    <property type="match status" value="1"/>
</dbReference>
<dbReference type="GO" id="GO:0016020">
    <property type="term" value="C:membrane"/>
    <property type="evidence" value="ECO:0007669"/>
    <property type="project" value="InterPro"/>
</dbReference>
<comment type="caution">
    <text evidence="12">Lacks conserved residue(s) required for the propagation of feature annotation.</text>
</comment>
<dbReference type="InterPro" id="IPR035914">
    <property type="entry name" value="Sperma_CUB_dom_sf"/>
</dbReference>
<comment type="subcellular location">
    <subcellularLocation>
        <location evidence="1">Secreted</location>
    </subcellularLocation>
</comment>
<evidence type="ECO:0000256" key="5">
    <source>
        <dbReference type="ARBA" id="ARBA00022525"/>
    </source>
</evidence>
<dbReference type="GO" id="GO:0008083">
    <property type="term" value="F:growth factor activity"/>
    <property type="evidence" value="ECO:0007669"/>
    <property type="project" value="UniProtKB-KW"/>
</dbReference>
<keyword evidence="14" id="KW-1133">Transmembrane helix</keyword>
<keyword evidence="8 13" id="KW-0339">Growth factor</keyword>
<keyword evidence="14" id="KW-0472">Membrane</keyword>
<dbReference type="InterPro" id="IPR029034">
    <property type="entry name" value="Cystine-knot_cytokine"/>
</dbReference>
<dbReference type="GO" id="GO:0008284">
    <property type="term" value="P:positive regulation of cell population proliferation"/>
    <property type="evidence" value="ECO:0007669"/>
    <property type="project" value="TreeGrafter"/>
</dbReference>
<dbReference type="GO" id="GO:0070374">
    <property type="term" value="P:positive regulation of ERK1 and ERK2 cascade"/>
    <property type="evidence" value="ECO:0007669"/>
    <property type="project" value="TreeGrafter"/>
</dbReference>
<keyword evidence="18" id="KW-1185">Reference proteome</keyword>
<dbReference type="Gene3D" id="2.60.120.290">
    <property type="entry name" value="Spermadhesin, CUB domain"/>
    <property type="match status" value="1"/>
</dbReference>
<evidence type="ECO:0000256" key="2">
    <source>
        <dbReference type="ARBA" id="ARBA00006686"/>
    </source>
</evidence>
<evidence type="ECO:0000259" key="15">
    <source>
        <dbReference type="PROSITE" id="PS01180"/>
    </source>
</evidence>
<evidence type="ECO:0000256" key="14">
    <source>
        <dbReference type="SAM" id="Phobius"/>
    </source>
</evidence>
<dbReference type="GO" id="GO:0051781">
    <property type="term" value="P:positive regulation of cell division"/>
    <property type="evidence" value="ECO:0007669"/>
    <property type="project" value="UniProtKB-KW"/>
</dbReference>
<evidence type="ECO:0000313" key="18">
    <source>
        <dbReference type="Proteomes" id="UP000250572"/>
    </source>
</evidence>
<dbReference type="Gene3D" id="2.10.90.10">
    <property type="entry name" value="Cystine-knot cytokines"/>
    <property type="match status" value="1"/>
</dbReference>
<keyword evidence="4" id="KW-0217">Developmental protein</keyword>
<comment type="caution">
    <text evidence="17">The sequence shown here is derived from an EMBL/GenBank/DDBJ whole genome shotgun (WGS) entry which is preliminary data.</text>
</comment>
<dbReference type="GO" id="GO:0048008">
    <property type="term" value="P:platelet-derived growth factor receptor signaling pathway"/>
    <property type="evidence" value="ECO:0007669"/>
    <property type="project" value="TreeGrafter"/>
</dbReference>
<accession>A0A315V5K6</accession>
<keyword evidence="6" id="KW-0165">Cleavage on pair of basic residues</keyword>
<dbReference type="InterPro" id="IPR000072">
    <property type="entry name" value="PDGF/VEGF_dom"/>
</dbReference>
<dbReference type="AlphaFoldDB" id="A0A315V5K6"/>
<keyword evidence="11" id="KW-0497">Mitogen</keyword>
<dbReference type="CDD" id="cd00041">
    <property type="entry name" value="CUB"/>
    <property type="match status" value="1"/>
</dbReference>
<dbReference type="GO" id="GO:0005615">
    <property type="term" value="C:extracellular space"/>
    <property type="evidence" value="ECO:0007669"/>
    <property type="project" value="TreeGrafter"/>
</dbReference>
<dbReference type="GO" id="GO:0030335">
    <property type="term" value="P:positive regulation of cell migration"/>
    <property type="evidence" value="ECO:0007669"/>
    <property type="project" value="TreeGrafter"/>
</dbReference>
<evidence type="ECO:0000256" key="4">
    <source>
        <dbReference type="ARBA" id="ARBA00022473"/>
    </source>
</evidence>
<organism evidence="17 18">
    <name type="scientific">Gambusia affinis</name>
    <name type="common">Western mosquitofish</name>
    <name type="synonym">Heterandria affinis</name>
    <dbReference type="NCBI Taxonomy" id="33528"/>
    <lineage>
        <taxon>Eukaryota</taxon>
        <taxon>Metazoa</taxon>
        <taxon>Chordata</taxon>
        <taxon>Craniata</taxon>
        <taxon>Vertebrata</taxon>
        <taxon>Euteleostomi</taxon>
        <taxon>Actinopterygii</taxon>
        <taxon>Neopterygii</taxon>
        <taxon>Teleostei</taxon>
        <taxon>Neoteleostei</taxon>
        <taxon>Acanthomorphata</taxon>
        <taxon>Ovalentaria</taxon>
        <taxon>Atherinomorphae</taxon>
        <taxon>Cyprinodontiformes</taxon>
        <taxon>Poeciliidae</taxon>
        <taxon>Poeciliinae</taxon>
        <taxon>Gambusia</taxon>
    </lineage>
</organism>
<dbReference type="PANTHER" id="PTHR11633">
    <property type="entry name" value="PLATELET-DERIVED GROWTH FACTOR"/>
    <property type="match status" value="1"/>
</dbReference>
<evidence type="ECO:0000256" key="1">
    <source>
        <dbReference type="ARBA" id="ARBA00004613"/>
    </source>
</evidence>
<keyword evidence="9" id="KW-1015">Disulfide bond</keyword>
<dbReference type="PROSITE" id="PS50278">
    <property type="entry name" value="PDGF_2"/>
    <property type="match status" value="1"/>
</dbReference>
<evidence type="ECO:0000313" key="17">
    <source>
        <dbReference type="EMBL" id="PWA18615.1"/>
    </source>
</evidence>
<dbReference type="EMBL" id="NHOQ01002284">
    <property type="protein sequence ID" value="PWA18615.1"/>
    <property type="molecule type" value="Genomic_DNA"/>
</dbReference>
<evidence type="ECO:0000256" key="8">
    <source>
        <dbReference type="ARBA" id="ARBA00023030"/>
    </source>
</evidence>
<dbReference type="SMART" id="SM00141">
    <property type="entry name" value="PDGF"/>
    <property type="match status" value="1"/>
</dbReference>
<evidence type="ECO:0000256" key="7">
    <source>
        <dbReference type="ARBA" id="ARBA00022729"/>
    </source>
</evidence>
<comment type="similarity">
    <text evidence="2 13">Belongs to the PDGF/VEGF growth factor family.</text>
</comment>
<evidence type="ECO:0000256" key="3">
    <source>
        <dbReference type="ARBA" id="ARBA00018877"/>
    </source>
</evidence>
<evidence type="ECO:0000256" key="10">
    <source>
        <dbReference type="ARBA" id="ARBA00023180"/>
    </source>
</evidence>
<evidence type="ECO:0000259" key="16">
    <source>
        <dbReference type="PROSITE" id="PS50278"/>
    </source>
</evidence>
<feature type="domain" description="CUB" evidence="15">
    <location>
        <begin position="136"/>
        <end position="274"/>
    </location>
</feature>
<feature type="domain" description="Platelet-derived growth factor (PDGF) family profile" evidence="16">
    <location>
        <begin position="362"/>
        <end position="454"/>
    </location>
</feature>
<protein>
    <recommendedName>
        <fullName evidence="3">Platelet-derived growth factor C</fullName>
    </recommendedName>
</protein>
<reference evidence="17 18" key="1">
    <citation type="journal article" date="2018" name="G3 (Bethesda)">
        <title>A High-Quality Reference Genome for the Invasive Mosquitofish Gambusia affinis Using a Chicago Library.</title>
        <authorList>
            <person name="Hoffberg S.L."/>
            <person name="Troendle N.J."/>
            <person name="Glenn T.C."/>
            <person name="Mahmud O."/>
            <person name="Louha S."/>
            <person name="Chalopin D."/>
            <person name="Bennetzen J.L."/>
            <person name="Mauricio R."/>
        </authorList>
    </citation>
    <scope>NUCLEOTIDE SEQUENCE [LARGE SCALE GENOMIC DNA]</scope>
    <source>
        <strain evidence="17">NE01/NJP1002.9</strain>
        <tissue evidence="17">Muscle</tissue>
    </source>
</reference>
<dbReference type="Pfam" id="PF00431">
    <property type="entry name" value="CUB"/>
    <property type="match status" value="1"/>
</dbReference>